<feature type="compositionally biased region" description="Basic and acidic residues" evidence="1">
    <location>
        <begin position="11"/>
        <end position="20"/>
    </location>
</feature>
<feature type="compositionally biased region" description="Polar residues" evidence="1">
    <location>
        <begin position="1"/>
        <end position="10"/>
    </location>
</feature>
<dbReference type="AlphaFoldDB" id="A0A0E9S2N4"/>
<evidence type="ECO:0000256" key="1">
    <source>
        <dbReference type="SAM" id="MobiDB-lite"/>
    </source>
</evidence>
<dbReference type="EMBL" id="GBXM01072883">
    <property type="protein sequence ID" value="JAH35694.1"/>
    <property type="molecule type" value="Transcribed_RNA"/>
</dbReference>
<proteinExistence type="predicted"/>
<sequence>MSSHVPNSKNTDIHKTGQKT</sequence>
<reference evidence="2" key="2">
    <citation type="journal article" date="2015" name="Fish Shellfish Immunol.">
        <title>Early steps in the European eel (Anguilla anguilla)-Vibrio vulnificus interaction in the gills: Role of the RtxA13 toxin.</title>
        <authorList>
            <person name="Callol A."/>
            <person name="Pajuelo D."/>
            <person name="Ebbesson L."/>
            <person name="Teles M."/>
            <person name="MacKenzie S."/>
            <person name="Amaro C."/>
        </authorList>
    </citation>
    <scope>NUCLEOTIDE SEQUENCE</scope>
</reference>
<protein>
    <submittedName>
        <fullName evidence="2">Uncharacterized protein</fullName>
    </submittedName>
</protein>
<organism evidence="2">
    <name type="scientific">Anguilla anguilla</name>
    <name type="common">European freshwater eel</name>
    <name type="synonym">Muraena anguilla</name>
    <dbReference type="NCBI Taxonomy" id="7936"/>
    <lineage>
        <taxon>Eukaryota</taxon>
        <taxon>Metazoa</taxon>
        <taxon>Chordata</taxon>
        <taxon>Craniata</taxon>
        <taxon>Vertebrata</taxon>
        <taxon>Euteleostomi</taxon>
        <taxon>Actinopterygii</taxon>
        <taxon>Neopterygii</taxon>
        <taxon>Teleostei</taxon>
        <taxon>Anguilliformes</taxon>
        <taxon>Anguillidae</taxon>
        <taxon>Anguilla</taxon>
    </lineage>
</organism>
<reference evidence="2" key="1">
    <citation type="submission" date="2014-11" db="EMBL/GenBank/DDBJ databases">
        <authorList>
            <person name="Amaro Gonzalez C."/>
        </authorList>
    </citation>
    <scope>NUCLEOTIDE SEQUENCE</scope>
</reference>
<accession>A0A0E9S2N4</accession>
<feature type="region of interest" description="Disordered" evidence="1">
    <location>
        <begin position="1"/>
        <end position="20"/>
    </location>
</feature>
<name>A0A0E9S2N4_ANGAN</name>
<evidence type="ECO:0000313" key="2">
    <source>
        <dbReference type="EMBL" id="JAH35694.1"/>
    </source>
</evidence>